<reference evidence="1" key="1">
    <citation type="journal article" date="2022" name="bioRxiv">
        <title>Population genetic analysis of Ophidiomyces ophidiicola, the causative agent of snake fungal disease, indicates recent introductions to the USA.</title>
        <authorList>
            <person name="Ladner J.T."/>
            <person name="Palmer J.M."/>
            <person name="Ettinger C.L."/>
            <person name="Stajich J.E."/>
            <person name="Farrell T.M."/>
            <person name="Glorioso B.M."/>
            <person name="Lawson B."/>
            <person name="Price S.J."/>
            <person name="Stengle A.G."/>
            <person name="Grear D.A."/>
            <person name="Lorch J.M."/>
        </authorList>
    </citation>
    <scope>NUCLEOTIDE SEQUENCE</scope>
    <source>
        <strain evidence="1">NWHC 24266-5</strain>
    </source>
</reference>
<protein>
    <submittedName>
        <fullName evidence="1">Uncharacterized protein</fullName>
    </submittedName>
</protein>
<dbReference type="EMBL" id="JALBCA010000011">
    <property type="protein sequence ID" value="KAI2391521.1"/>
    <property type="molecule type" value="Genomic_DNA"/>
</dbReference>
<comment type="caution">
    <text evidence="1">The sequence shown here is derived from an EMBL/GenBank/DDBJ whole genome shotgun (WGS) entry which is preliminary data.</text>
</comment>
<proteinExistence type="predicted"/>
<evidence type="ECO:0000313" key="1">
    <source>
        <dbReference type="EMBL" id="KAI2391521.1"/>
    </source>
</evidence>
<name>A0ACB8V2W5_9EURO</name>
<gene>
    <name evidence="1" type="ORF">LOY88_001045</name>
</gene>
<organism evidence="1">
    <name type="scientific">Ophidiomyces ophidiicola</name>
    <dbReference type="NCBI Taxonomy" id="1387563"/>
    <lineage>
        <taxon>Eukaryota</taxon>
        <taxon>Fungi</taxon>
        <taxon>Dikarya</taxon>
        <taxon>Ascomycota</taxon>
        <taxon>Pezizomycotina</taxon>
        <taxon>Eurotiomycetes</taxon>
        <taxon>Eurotiomycetidae</taxon>
        <taxon>Onygenales</taxon>
        <taxon>Onygenaceae</taxon>
        <taxon>Ophidiomyces</taxon>
    </lineage>
</organism>
<sequence length="499" mass="54841">MFIQGTFVLLTALLGASVDALYTKKSPVLQVDATNYDRLIARSNYVSIVEFYAPWCGHCQNLKPAYEKAARKLEGLAKVAAMNCEDEANKHFCGLMRVQGFPTLRLVVPSDQPGKPKTEDYQGPRTAKGIVDTVVSRIPNHVKRLTDKDVDGWLADSNTTAKAILFTDKGATSALLRTLSIDFLGKIHIGQVRNKETSAVQTFGITKFPTLVLLPGADKPSVVYDGEMKKKPILEFLSQAAEPNPDPPIPVKKVKPSKPQKPKKPTAADSPSEPTDSDSASNKEESSSPKPSASTKPQAPVLRMLSLSTELKATCLTPKTGTCVLAIVPIPKDATTPPPPGAVEGLNALREIEHKHSQRKGHLFPFYLVPDTIEEVPDVRKELGLNPDIVEVIAVNGKRGWWRRYNSAGGSKFGIVELEKWIDQIRMGEGEKETIPEQLYQLGKKKASKEKPDKSQQKEPEQKQEQESEAVSEPEPVQESTESTVLLEENTKTAVHEEL</sequence>
<accession>A0ACB8V2W5</accession>